<dbReference type="PANTHER" id="PTHR12475:SF4">
    <property type="entry name" value="PROTEIN THEM6"/>
    <property type="match status" value="1"/>
</dbReference>
<dbReference type="Proteomes" id="UP000191257">
    <property type="component" value="Chromosome"/>
</dbReference>
<dbReference type="PANTHER" id="PTHR12475">
    <property type="match status" value="1"/>
</dbReference>
<dbReference type="KEGG" id="pye:A6J80_09080"/>
<dbReference type="InterPro" id="IPR029069">
    <property type="entry name" value="HotDog_dom_sf"/>
</dbReference>
<reference evidence="1" key="1">
    <citation type="submission" date="2017-12" db="EMBL/GenBank/DDBJ databases">
        <title>FDA dAtabase for Regulatory Grade micrObial Sequences (FDA-ARGOS): Supporting development and validation of Infectious Disease Dx tests.</title>
        <authorList>
            <person name="Campos J."/>
            <person name="Goldberg B."/>
            <person name="Tallon L."/>
            <person name="Sadzewicz L."/>
            <person name="Sengamalay N."/>
            <person name="Ott S."/>
            <person name="Godinez A."/>
            <person name="Nagaraj S."/>
            <person name="Vyas G."/>
            <person name="Aluvathingal J."/>
            <person name="Nadendla S."/>
            <person name="Geyer C."/>
            <person name="Nandy P."/>
            <person name="Hobson J."/>
            <person name="Sichtig H."/>
        </authorList>
    </citation>
    <scope>NUCLEOTIDE SEQUENCE</scope>
    <source>
        <strain evidence="1">FDAARGOS_252</strain>
    </source>
</reference>
<dbReference type="AlphaFoldDB" id="A0A1V0GRN7"/>
<keyword evidence="2" id="KW-1185">Reference proteome</keyword>
<dbReference type="Pfam" id="PF13279">
    <property type="entry name" value="4HBT_2"/>
    <property type="match status" value="1"/>
</dbReference>
<dbReference type="RefSeq" id="WP_080621195.1">
    <property type="nucleotide sequence ID" value="NZ_CAWMZI010000001.1"/>
</dbReference>
<accession>A0A1V0GRN7</accession>
<dbReference type="CDD" id="cd00586">
    <property type="entry name" value="4HBT"/>
    <property type="match status" value="1"/>
</dbReference>
<dbReference type="EMBL" id="CP020442">
    <property type="protein sequence ID" value="ARC36512.1"/>
    <property type="molecule type" value="Genomic_DNA"/>
</dbReference>
<organism evidence="1 2">
    <name type="scientific">Paracoccus yeei</name>
    <dbReference type="NCBI Taxonomy" id="147645"/>
    <lineage>
        <taxon>Bacteria</taxon>
        <taxon>Pseudomonadati</taxon>
        <taxon>Pseudomonadota</taxon>
        <taxon>Alphaproteobacteria</taxon>
        <taxon>Rhodobacterales</taxon>
        <taxon>Paracoccaceae</taxon>
        <taxon>Paracoccus</taxon>
    </lineage>
</organism>
<proteinExistence type="predicted"/>
<sequence>MYPMLRFAKEMLKFGRKPRIGMLDAHVSTHRCWPWDLDPWVELNNGRTLTLYDLGRVPLVVRTGIIATLRRQGWGITVAGNSVRYRRRIRAFHRFTMVSRTLGWDGRFLYMEQSMWRRGECCNHMLLRGAFTGPGGIVSPAEVMQAAGADPDSPPLPDWVKAWIAADAQRPWPPVLPELAPEDRGGDLPG</sequence>
<dbReference type="InterPro" id="IPR051490">
    <property type="entry name" value="THEM6_lcsJ_thioesterase"/>
</dbReference>
<protein>
    <submittedName>
        <fullName evidence="1">Thioeseterase</fullName>
    </submittedName>
</protein>
<evidence type="ECO:0000313" key="1">
    <source>
        <dbReference type="EMBL" id="ARC36512.1"/>
    </source>
</evidence>
<gene>
    <name evidence="1" type="ORF">A6J80_09080</name>
</gene>
<dbReference type="SUPFAM" id="SSF54637">
    <property type="entry name" value="Thioesterase/thiol ester dehydrase-isomerase"/>
    <property type="match status" value="1"/>
</dbReference>
<dbReference type="eggNOG" id="COG0824">
    <property type="taxonomic scope" value="Bacteria"/>
</dbReference>
<dbReference type="STRING" id="147645.A6J80_09080"/>
<dbReference type="Gene3D" id="3.10.129.10">
    <property type="entry name" value="Hotdog Thioesterase"/>
    <property type="match status" value="1"/>
</dbReference>
<name>A0A1V0GRN7_9RHOB</name>
<evidence type="ECO:0000313" key="2">
    <source>
        <dbReference type="Proteomes" id="UP000191257"/>
    </source>
</evidence>